<feature type="compositionally biased region" description="Polar residues" evidence="5">
    <location>
        <begin position="1730"/>
        <end position="1744"/>
    </location>
</feature>
<evidence type="ECO:0000256" key="3">
    <source>
        <dbReference type="ARBA" id="ARBA00022801"/>
    </source>
</evidence>
<dbReference type="EMBL" id="JAAAUY010000482">
    <property type="protein sequence ID" value="KAF9329359.1"/>
    <property type="molecule type" value="Genomic_DNA"/>
</dbReference>
<feature type="region of interest" description="Disordered" evidence="5">
    <location>
        <begin position="103"/>
        <end position="187"/>
    </location>
</feature>
<comment type="caution">
    <text evidence="7">The sequence shown here is derived from an EMBL/GenBank/DDBJ whole genome shotgun (WGS) entry which is preliminary data.</text>
</comment>
<evidence type="ECO:0000256" key="4">
    <source>
        <dbReference type="ARBA" id="ARBA00022829"/>
    </source>
</evidence>
<feature type="compositionally biased region" description="Polar residues" evidence="5">
    <location>
        <begin position="296"/>
        <end position="308"/>
    </location>
</feature>
<evidence type="ECO:0000256" key="1">
    <source>
        <dbReference type="ARBA" id="ARBA00000451"/>
    </source>
</evidence>
<feature type="region of interest" description="Disordered" evidence="5">
    <location>
        <begin position="555"/>
        <end position="590"/>
    </location>
</feature>
<dbReference type="GO" id="GO:0005737">
    <property type="term" value="C:cytoplasm"/>
    <property type="evidence" value="ECO:0007669"/>
    <property type="project" value="TreeGrafter"/>
</dbReference>
<comment type="catalytic activity">
    <reaction evidence="1">
        <text>All bonds known to be hydrolyzed by this endopeptidase have arginine in P1 and an acidic residue in P4. P6 is often occupied by an acidic residue or by a hydroxy-amino-acid residue, the phosphorylation of which enhances cleavage.</text>
        <dbReference type="EC" id="3.4.22.49"/>
    </reaction>
</comment>
<dbReference type="GO" id="GO:0072686">
    <property type="term" value="C:mitotic spindle"/>
    <property type="evidence" value="ECO:0007669"/>
    <property type="project" value="TreeGrafter"/>
</dbReference>
<keyword evidence="4" id="KW-0159">Chromosome partition</keyword>
<sequence length="2606" mass="291711">MDVHGTLDAIIAAIPNHRQYHPGLVNQLATTFGAHSEHRNNAVLVAQHGKQVKRLVNQSLSTLTRWSKVLHSPEGSDVIARGVTIAPISTIDPATAISEALATGTENTSATETDSGNADRQRPATATTRGARLPARKTRQTPGAPIEISPPCRYPGPVQSIKRQGTRSSSTASETSSSTTITGPTRTELFAEGRQKEELERISASNIYAESLYCTDRPTYAHIAMLVDISFLGIECLENMSQEIPTGTFEIEKARSNLVSKIIELGMKKRALQELGRLKDRLVQGASALWKKKQDNTGNSRTLSTSPFCSKDESGNSKTSTESLKRTYQHLFSVTIPSFPSNELLEKTTATSTGDGSPAQTLILLVVALQTNAIRCWMDVRNGTLIYLLVEMLQQVDSPLDWSMRLSKLSPQGAQRPLDAFFRLLFIAAGKVLEYDKSHEGRRQAFQLRMLGLRFYAIYQTTLHINSGAIWEKALKCGAEFDKETRGTNQTEDTMLTLHSYRSIYEFSKDNSVVDESLPSAIFSLLIQACDNDFITYAHGISVKEQDEEMAEVRVSQQAPPHLQRVQSDPCLSKAKTSPPRDRPADLNQINSSPSIILSSSGESVMKYLNNAVSAMKRFEEFLVAWHTGSRPESELDGCVSDTRFILQKLQASLSLPPRVGLCKDTLQNIARIFRSMDTLRSFGSKLMDKCEKDHADILMSPSALRKAQSTDNPELTTKRLTLLLVTKEMIQTLSELTARLWQHGKADYNTWHRSAAKACPSPAKLSCARVDAILFLLRLHSQQQILSTLNKTRRLSIQEPILSYLESALLTARDMEDRESLPWISNAFYNFGGSLFKAGKQLEAVQPLQQAVVSYQLWLDSGATRDIASSALEPIQLVKVDRKEARGDDYEARITLANRYEVLGVCYLALKNLEQATRSFESGLVALPLAEFQYIETTSVRDIRSCQLPAAKLLNRRTRTILMQEGARFVSAAAVSNVKEKLNKPGAPIVIQGIIQEYECTLLATLSIRTNQIKLRHNDQMEIMMRLISKSYRGGRALMNPIRRARVLINIATIYHCGTDKKNQDEAIHLVDEATELLKGNDLKGDHDLEGYRDHYLAMAYSWHGILDRTRASNQKKQRLKPFQIALQLWEAILSSVDCFVSWEGAALAGRYSMREKAPYRIPDPELLFGHLQMLADCLGVIDDRVTQVQIYRLMLRLCNGVMPVDETTCADAVRIYVSMSQAYLALGYSGKAKAALNHGNTILKEISTSTRAPMSDDQVFAAWFLAQSLYLTAVGQSEEGIVAYNQARVHSTRHLQHQPLIETRAQMDSSYLSRDGSLLRKAEAKAYKALVVAEACLTRSHLLSHNGNLAEAISDCLRAVRQLSRVVGTLSKAIEESQKDSTLITKKVLDNPFLVPNIPGKQEHDQSRSSVNHLLRQGLQTLISHRHQWPVFSLLIQSLHQLSRLYLTQGCARESEYFLEEGKHVAQLSMAGKSMDKFMLEEAELGLRKHEWERSQQILLSLNMHDDGTHTDALAWEIQDTRIQLMFGDLYYATSLYDRSIQAYYRTERILSHLMDRSVISEMEQLVIREPQTPREKKLVTAYSQLHEGCRSVSSSKLLVSSSFSESTQETSEQALFECVTLRRIRATMGYRTGAILSRMGQRTEALELIEKSKEDDPVSLAAAEYHLAKAKILMMDLEDLMSKHLMYAMLPDSALSAGLFMKSRGNRTVPVPTIFARQQNLDDSQFASNTPVISSSPSIRVTRSVRGHPTSIQSPLRSRPGVASNSATTPTLSTQRYMDTVAQAQEQLQAAYRTAIDLSPPHVVADICTRQVYLTILESCFKEECSDHSEAHNRRKELAIRASYHLEMSRAVTARREMHGLVKQKLNPPLPQEDQDWPHDILADIPTQMIQDDSFETGHSKQYPSAQVQDLSMRPSHLLELEKPRRLNLSGVKDVNNIRSEYRAHDVEGSQERQFTNRRARNDHLERQSFILPSTTRGNARDILQSLERAYDQDRKGYQPEEFQKEFVDIIPASWTVVSMSVDVDQGVLYVNRMRAGATPIVVRLPLNRALQRETDDENMGASFGCGFEEEMESVAQAAPLSYQDAVDELQDILRRSQETLSVSGQLGRDSPGSDHVATMSREDKAEWWLQRQRLDDRLCALLGMMEDQWLGGLKGIVQSHNTPADDENLVELKKSLEWIMAQALNTVSPSNQSITVGGRAGAHSSSRRGSVAQLEIDIDLCRVISHLGDEPTFMELKDLIYFLLDAFTYKNGCPSTSSPEAADVFPASSRLRSTSLSSPYIVYSEMDLGRIAGQIRDALRHYWLSETEAKNNGFDEGSHIVLVLDKHLQMFPWESCPGLRGEAVSRLPSICFLRDRISQQGRHQQNPPSSLESMLSAADPVTDTMEVDRHALMDWKDVEIDPQRTFYVLNPGGDLKNTENEFREYVTQQPGWKGIIGRAPLDMECINGLVKSDLYVYFGHSGGEQYMRSHQIRQLGQCAVSLLLGCSSGSLKGPGEFDPTGGVMHFLLAGCPTVVANLWDVTDKDLDRFSKAMFTEWGLDKNLSGDSEDRLMDMAQPPSDNEVARAPRQSIVEAVTIAREECRLKYLVGAASVVYGIPCFLK</sequence>
<feature type="compositionally biased region" description="Low complexity" evidence="5">
    <location>
        <begin position="166"/>
        <end position="187"/>
    </location>
</feature>
<dbReference type="PANTHER" id="PTHR12792:SF0">
    <property type="entry name" value="SEPARIN"/>
    <property type="match status" value="1"/>
</dbReference>
<keyword evidence="3" id="KW-0378">Hydrolase</keyword>
<evidence type="ECO:0000256" key="5">
    <source>
        <dbReference type="SAM" id="MobiDB-lite"/>
    </source>
</evidence>
<feature type="region of interest" description="Disordered" evidence="5">
    <location>
        <begin position="1730"/>
        <end position="1772"/>
    </location>
</feature>
<name>A0A9P5SK14_9FUNG</name>
<accession>A0A9P5SK14</accession>
<dbReference type="GO" id="GO:0044732">
    <property type="term" value="C:mitotic spindle pole body"/>
    <property type="evidence" value="ECO:0007669"/>
    <property type="project" value="TreeGrafter"/>
</dbReference>
<dbReference type="SUPFAM" id="SSF48452">
    <property type="entry name" value="TPR-like"/>
    <property type="match status" value="1"/>
</dbReference>
<feature type="compositionally biased region" description="Polar residues" evidence="5">
    <location>
        <begin position="104"/>
        <end position="116"/>
    </location>
</feature>
<dbReference type="InterPro" id="IPR005314">
    <property type="entry name" value="Peptidase_C50"/>
</dbReference>
<dbReference type="InterPro" id="IPR011990">
    <property type="entry name" value="TPR-like_helical_dom_sf"/>
</dbReference>
<feature type="domain" description="Peptidase C50" evidence="6">
    <location>
        <begin position="2406"/>
        <end position="2501"/>
    </location>
</feature>
<dbReference type="GO" id="GO:0051307">
    <property type="term" value="P:meiotic chromosome separation"/>
    <property type="evidence" value="ECO:0007669"/>
    <property type="project" value="TreeGrafter"/>
</dbReference>
<dbReference type="EC" id="3.4.22.49" evidence="2"/>
<dbReference type="GO" id="GO:0006508">
    <property type="term" value="P:proteolysis"/>
    <property type="evidence" value="ECO:0007669"/>
    <property type="project" value="InterPro"/>
</dbReference>
<evidence type="ECO:0000259" key="6">
    <source>
        <dbReference type="PROSITE" id="PS51700"/>
    </source>
</evidence>
<gene>
    <name evidence="7" type="ORF">BG006_007553</name>
</gene>
<proteinExistence type="predicted"/>
<dbReference type="PANTHER" id="PTHR12792">
    <property type="entry name" value="EXTRA SPINDLE POLES 1-RELATED"/>
    <property type="match status" value="1"/>
</dbReference>
<dbReference type="GO" id="GO:0005634">
    <property type="term" value="C:nucleus"/>
    <property type="evidence" value="ECO:0007669"/>
    <property type="project" value="InterPro"/>
</dbReference>
<evidence type="ECO:0000256" key="2">
    <source>
        <dbReference type="ARBA" id="ARBA00012489"/>
    </source>
</evidence>
<evidence type="ECO:0000313" key="7">
    <source>
        <dbReference type="EMBL" id="KAF9329359.1"/>
    </source>
</evidence>
<dbReference type="InterPro" id="IPR030397">
    <property type="entry name" value="SEPARIN_core_dom"/>
</dbReference>
<evidence type="ECO:0000313" key="8">
    <source>
        <dbReference type="Proteomes" id="UP000696485"/>
    </source>
</evidence>
<protein>
    <recommendedName>
        <fullName evidence="2">separase</fullName>
        <ecNumber evidence="2">3.4.22.49</ecNumber>
    </recommendedName>
</protein>
<dbReference type="SMART" id="SM00028">
    <property type="entry name" value="TPR"/>
    <property type="match status" value="4"/>
</dbReference>
<dbReference type="GO" id="GO:0004197">
    <property type="term" value="F:cysteine-type endopeptidase activity"/>
    <property type="evidence" value="ECO:0007669"/>
    <property type="project" value="InterPro"/>
</dbReference>
<reference evidence="7" key="1">
    <citation type="journal article" date="2020" name="Fungal Divers.">
        <title>Resolving the Mortierellaceae phylogeny through synthesis of multi-gene phylogenetics and phylogenomics.</title>
        <authorList>
            <person name="Vandepol N."/>
            <person name="Liber J."/>
            <person name="Desiro A."/>
            <person name="Na H."/>
            <person name="Kennedy M."/>
            <person name="Barry K."/>
            <person name="Grigoriev I.V."/>
            <person name="Miller A.N."/>
            <person name="O'Donnell K."/>
            <person name="Stajich J.E."/>
            <person name="Bonito G."/>
        </authorList>
    </citation>
    <scope>NUCLEOTIDE SEQUENCE</scope>
    <source>
        <strain evidence="7">NVP1</strain>
    </source>
</reference>
<dbReference type="Pfam" id="PF03568">
    <property type="entry name" value="Separin_C"/>
    <property type="match status" value="1"/>
</dbReference>
<keyword evidence="8" id="KW-1185">Reference proteome</keyword>
<dbReference type="InterPro" id="IPR019734">
    <property type="entry name" value="TPR_rpt"/>
</dbReference>
<organism evidence="7 8">
    <name type="scientific">Podila minutissima</name>
    <dbReference type="NCBI Taxonomy" id="64525"/>
    <lineage>
        <taxon>Eukaryota</taxon>
        <taxon>Fungi</taxon>
        <taxon>Fungi incertae sedis</taxon>
        <taxon>Mucoromycota</taxon>
        <taxon>Mortierellomycotina</taxon>
        <taxon>Mortierellomycetes</taxon>
        <taxon>Mortierellales</taxon>
        <taxon>Mortierellaceae</taxon>
        <taxon>Podila</taxon>
    </lineage>
</organism>
<dbReference type="Proteomes" id="UP000696485">
    <property type="component" value="Unassembled WGS sequence"/>
</dbReference>
<dbReference type="PROSITE" id="PS51700">
    <property type="entry name" value="SEPARIN"/>
    <property type="match status" value="1"/>
</dbReference>
<feature type="region of interest" description="Disordered" evidence="5">
    <location>
        <begin position="293"/>
        <end position="321"/>
    </location>
</feature>